<protein>
    <submittedName>
        <fullName evidence="1">Uncharacterized protein</fullName>
    </submittedName>
</protein>
<dbReference type="AlphaFoldDB" id="A0AAE0L0X6"/>
<reference evidence="1 2" key="1">
    <citation type="journal article" date="2015" name="Genome Biol. Evol.">
        <title>Comparative Genomics of a Bacterivorous Green Alga Reveals Evolutionary Causalities and Consequences of Phago-Mixotrophic Mode of Nutrition.</title>
        <authorList>
            <person name="Burns J.A."/>
            <person name="Paasch A."/>
            <person name="Narechania A."/>
            <person name="Kim E."/>
        </authorList>
    </citation>
    <scope>NUCLEOTIDE SEQUENCE [LARGE SCALE GENOMIC DNA]</scope>
    <source>
        <strain evidence="1 2">PLY_AMNH</strain>
    </source>
</reference>
<organism evidence="1 2">
    <name type="scientific">Cymbomonas tetramitiformis</name>
    <dbReference type="NCBI Taxonomy" id="36881"/>
    <lineage>
        <taxon>Eukaryota</taxon>
        <taxon>Viridiplantae</taxon>
        <taxon>Chlorophyta</taxon>
        <taxon>Pyramimonadophyceae</taxon>
        <taxon>Pyramimonadales</taxon>
        <taxon>Pyramimonadaceae</taxon>
        <taxon>Cymbomonas</taxon>
    </lineage>
</organism>
<dbReference type="EMBL" id="LGRX02012170">
    <property type="protein sequence ID" value="KAK3267842.1"/>
    <property type="molecule type" value="Genomic_DNA"/>
</dbReference>
<name>A0AAE0L0X6_9CHLO</name>
<sequence>MQNSSWDVGLVKRVSRDALGTKDSTFKGDEHDRNVLWTSLVTSLQTAFEQKDSANDDLFDLADATKEYAGLRADSAAPRSALAVRVQEAWDSLRQLKQAAGGAEDVHHFPMLHFDSATTVEDATVKHDTVDIAASDTGDNVVPFRKQFIYSEPPFEQSFMDKMSVSLGFNEPE</sequence>
<accession>A0AAE0L0X6</accession>
<comment type="caution">
    <text evidence="1">The sequence shown here is derived from an EMBL/GenBank/DDBJ whole genome shotgun (WGS) entry which is preliminary data.</text>
</comment>
<evidence type="ECO:0000313" key="1">
    <source>
        <dbReference type="EMBL" id="KAK3267842.1"/>
    </source>
</evidence>
<evidence type="ECO:0000313" key="2">
    <source>
        <dbReference type="Proteomes" id="UP001190700"/>
    </source>
</evidence>
<gene>
    <name evidence="1" type="ORF">CYMTET_23627</name>
</gene>
<keyword evidence="2" id="KW-1185">Reference proteome</keyword>
<proteinExistence type="predicted"/>
<dbReference type="Proteomes" id="UP001190700">
    <property type="component" value="Unassembled WGS sequence"/>
</dbReference>